<dbReference type="InterPro" id="IPR053181">
    <property type="entry name" value="EcdB-like_regulator"/>
</dbReference>
<dbReference type="PANTHER" id="PTHR47785">
    <property type="entry name" value="ZN(II)2CYS6 TRANSCRIPTION FACTOR (EUROFUNG)-RELATED-RELATED"/>
    <property type="match status" value="1"/>
</dbReference>
<gene>
    <name evidence="1" type="ORF">QBC46DRAFT_365608</name>
</gene>
<sequence>MESYAYIKEAGWTLQIKMRPSLHRFKKLQESMPFNLNTVTEKSDNQLIMPYPNINLARDLGFDDNLYLRKTLNQIHQMLYNPDNPSPLKTPAGTPTENIIECIQNSLDIRYVITHRPFIRQILEFNHKAKLKSFESPLPTYSKFRSDVTVPAISADARTPGDIPQQVIKYAVISIRALIKSIRAFHKVEDKRFIITNGNLLTLTAAFKDPILSAYINKNTLKELFSRTITFFKLIAQPTNALVIDMHILEGLKRELWRDIAEPGRR</sequence>
<reference evidence="2" key="1">
    <citation type="journal article" date="2023" name="Mol. Phylogenet. Evol.">
        <title>Genome-scale phylogeny and comparative genomics of the fungal order Sordariales.</title>
        <authorList>
            <person name="Hensen N."/>
            <person name="Bonometti L."/>
            <person name="Westerberg I."/>
            <person name="Brannstrom I.O."/>
            <person name="Guillou S."/>
            <person name="Cros-Aarteil S."/>
            <person name="Calhoun S."/>
            <person name="Haridas S."/>
            <person name="Kuo A."/>
            <person name="Mondo S."/>
            <person name="Pangilinan J."/>
            <person name="Riley R."/>
            <person name="LaButti K."/>
            <person name="Andreopoulos B."/>
            <person name="Lipzen A."/>
            <person name="Chen C."/>
            <person name="Yan M."/>
            <person name="Daum C."/>
            <person name="Ng V."/>
            <person name="Clum A."/>
            <person name="Steindorff A."/>
            <person name="Ohm R.A."/>
            <person name="Martin F."/>
            <person name="Silar P."/>
            <person name="Natvig D.O."/>
            <person name="Lalanne C."/>
            <person name="Gautier V."/>
            <person name="Ament-Velasquez S.L."/>
            <person name="Kruys A."/>
            <person name="Hutchinson M.I."/>
            <person name="Powell A.J."/>
            <person name="Barry K."/>
            <person name="Miller A.N."/>
            <person name="Grigoriev I.V."/>
            <person name="Debuchy R."/>
            <person name="Gladieux P."/>
            <person name="Hiltunen Thoren M."/>
            <person name="Johannesson H."/>
        </authorList>
    </citation>
    <scope>NUCLEOTIDE SEQUENCE [LARGE SCALE GENOMIC DNA]</scope>
    <source>
        <strain evidence="2">CBS 340.73</strain>
    </source>
</reference>
<dbReference type="PANTHER" id="PTHR47785:SF4">
    <property type="entry name" value="ZN(II)2CYS6 TRANSCRIPTION FACTOR (EUROFUNG)"/>
    <property type="match status" value="1"/>
</dbReference>
<dbReference type="AlphaFoldDB" id="A0AAN6S2M7"/>
<proteinExistence type="predicted"/>
<organism evidence="1 2">
    <name type="scientific">Diplogelasinospora grovesii</name>
    <dbReference type="NCBI Taxonomy" id="303347"/>
    <lineage>
        <taxon>Eukaryota</taxon>
        <taxon>Fungi</taxon>
        <taxon>Dikarya</taxon>
        <taxon>Ascomycota</taxon>
        <taxon>Pezizomycotina</taxon>
        <taxon>Sordariomycetes</taxon>
        <taxon>Sordariomycetidae</taxon>
        <taxon>Sordariales</taxon>
        <taxon>Diplogelasinosporaceae</taxon>
        <taxon>Diplogelasinospora</taxon>
    </lineage>
</organism>
<dbReference type="EMBL" id="MU853833">
    <property type="protein sequence ID" value="KAK3938269.1"/>
    <property type="molecule type" value="Genomic_DNA"/>
</dbReference>
<evidence type="ECO:0000313" key="1">
    <source>
        <dbReference type="EMBL" id="KAK3938269.1"/>
    </source>
</evidence>
<protein>
    <submittedName>
        <fullName evidence="1">Uncharacterized protein</fullName>
    </submittedName>
</protein>
<name>A0AAN6S2M7_9PEZI</name>
<accession>A0AAN6S2M7</accession>
<keyword evidence="2" id="KW-1185">Reference proteome</keyword>
<comment type="caution">
    <text evidence="1">The sequence shown here is derived from an EMBL/GenBank/DDBJ whole genome shotgun (WGS) entry which is preliminary data.</text>
</comment>
<dbReference type="Proteomes" id="UP001303473">
    <property type="component" value="Unassembled WGS sequence"/>
</dbReference>
<evidence type="ECO:0000313" key="2">
    <source>
        <dbReference type="Proteomes" id="UP001303473"/>
    </source>
</evidence>